<dbReference type="Proteomes" id="UP000203794">
    <property type="component" value="Segment"/>
</dbReference>
<evidence type="ECO:0008006" key="4">
    <source>
        <dbReference type="Google" id="ProtNLM"/>
    </source>
</evidence>
<evidence type="ECO:0000313" key="2">
    <source>
        <dbReference type="EMBL" id="BAQ02620.1"/>
    </source>
</evidence>
<protein>
    <recommendedName>
        <fullName evidence="4">Virion structural protein</fullName>
    </recommendedName>
</protein>
<accession>A0A0A8J887</accession>
<dbReference type="RefSeq" id="YP_009212941.1">
    <property type="nucleotide sequence ID" value="NC_028950.1"/>
</dbReference>
<reference evidence="2 3" key="1">
    <citation type="submission" date="2014-12" db="EMBL/GenBank/DDBJ databases">
        <title>Genome analysis of a novel jumbo phage RSL2 infecting the phytopathogen Ralstonia solanacearum.</title>
        <authorList>
            <person name="Kawasaki T."/>
            <person name="Fujie M."/>
            <person name="Chatchawankanphanich O."/>
            <person name="Ogata H."/>
            <person name="Yamada T."/>
        </authorList>
    </citation>
    <scope>NUCLEOTIDE SEQUENCE [LARGE SCALE GENOMIC DNA]</scope>
    <source>
        <strain evidence="2 3">RSL2</strain>
    </source>
</reference>
<feature type="compositionally biased region" description="Gly residues" evidence="1">
    <location>
        <begin position="934"/>
        <end position="952"/>
    </location>
</feature>
<sequence length="1007" mass="111801">MSSSVKIVENVTNVSNGKKLPVLEFVRTHKPLAAAISKATPGTDRVTRDGQGNRKVSSPDYASMISVHRTISRRNKDAKMTFQMLPDLKLAMEMVISLIMSPKDMFSDEVLILSDSSELLPASLMSSMLQVTTDYFKKNHNLTEFIQHMLEETLGLQGALPVAVIPENALDDLINNYNTNLSLEKFSTEFDVERNIPHPLGMLGVPDYLTPRVNNTRPVSGRMKFGSKVSFDLQSYETYRSMNSSKPTSATSGIAFSKLFNDKVDEKEKDKPWTFKIPEGMSATPGSEGNGNEIDADNLCFVTDNISILKLPAMKEQARGQRVHEVLKKRGYNKFQASLESMTLALSKKQKEIIKTDAEKQGRTLADSEVESLLFKNRRFAHTPVAALRTNGNLKRNSIGEAMIKEFDTACFMPVSVEGDPTRKLGGFIMLDEDGYPLTTHNADPEEIVDLSTYAGGSGNFVSSMNDRSNSIMNGKTTEGVSQFMLKKFFNRAFAEMVEKDLIDRVKNGQYDNGVQLASNEDFYWLMFTRCMKGQRTHLLWLPNEFLVYFALDYDEMGFGKSLLDDIRNITSMRIMLMVSGIAASLRNSIGRTKVTVKLDEDDPDAEKSIEDIQDEILKSRMNPIPFGINNVADISKYLQRSCYEFEISGSSAIPDMQVQFEQYNSQYPKPDEDLVNQLKELSIHHFGLTKDMIDAAEGVDFAIQAATNNLMTMKRVQRWQRKVEPLASEYVRKVALASEKQIDDLRALVSNNFKQLQVEKVKRYFDLKDDSLLNDEDFKKLVTEQCLNVFLNNLKVELPSPAATTLEAQKQQFTDAAEFYKDAIDYIINESFFDTSVMGEEMNGHVDMIKNIILSHYMREYMAKNAILPELADLTTIGEDGKIAINVMDSLEQHIKALGMSTGNFFKRFKQFAQLQTSLMQGVGESSTSGEMDTGGSGGGDSGGGDDFGGGGDDDFGLGGDDDSGLGGGDDTGGTDDSGNSDEDSGSTDDSGSGDGNANPDENEES</sequence>
<dbReference type="KEGG" id="vg:26639533"/>
<name>A0A0A8J887_9CAUD</name>
<evidence type="ECO:0000256" key="1">
    <source>
        <dbReference type="SAM" id="MobiDB-lite"/>
    </source>
</evidence>
<dbReference type="EMBL" id="AP014693">
    <property type="protein sequence ID" value="BAQ02620.1"/>
    <property type="molecule type" value="Genomic_DNA"/>
</dbReference>
<feature type="compositionally biased region" description="Acidic residues" evidence="1">
    <location>
        <begin position="953"/>
        <end position="965"/>
    </location>
</feature>
<feature type="region of interest" description="Disordered" evidence="1">
    <location>
        <begin position="922"/>
        <end position="1007"/>
    </location>
</feature>
<dbReference type="GeneID" id="26639533"/>
<dbReference type="OrthoDB" id="8409at10239"/>
<keyword evidence="3" id="KW-1185">Reference proteome</keyword>
<proteinExistence type="predicted"/>
<organism evidence="2 3">
    <name type="scientific">Ralstonia phage RSL2</name>
    <dbReference type="NCBI Taxonomy" id="1585840"/>
    <lineage>
        <taxon>Viruses</taxon>
        <taxon>Duplodnaviria</taxon>
        <taxon>Heunggongvirae</taxon>
        <taxon>Uroviricota</taxon>
        <taxon>Caudoviricetes</taxon>
        <taxon>Chimalliviridae</taxon>
        <taxon>Chiangmaivirus</taxon>
        <taxon>Chiangmaivirus RSL2</taxon>
    </lineage>
</organism>
<evidence type="ECO:0000313" key="3">
    <source>
        <dbReference type="Proteomes" id="UP000203794"/>
    </source>
</evidence>